<evidence type="ECO:0000256" key="7">
    <source>
        <dbReference type="ARBA" id="ARBA00022692"/>
    </source>
</evidence>
<dbReference type="NCBIfam" id="TIGR01253">
    <property type="entry name" value="thiP"/>
    <property type="match status" value="1"/>
</dbReference>
<dbReference type="Proteomes" id="UP000630142">
    <property type="component" value="Unassembled WGS sequence"/>
</dbReference>
<dbReference type="PANTHER" id="PTHR30183:SF9">
    <property type="entry name" value="THIAMINE TRANSPORT SYSTEM PERMEASE PROTEIN THIP"/>
    <property type="match status" value="1"/>
</dbReference>
<feature type="transmembrane region" description="Helical" evidence="11">
    <location>
        <begin position="12"/>
        <end position="36"/>
    </location>
</feature>
<evidence type="ECO:0000256" key="11">
    <source>
        <dbReference type="RuleBase" id="RU363032"/>
    </source>
</evidence>
<dbReference type="InterPro" id="IPR005947">
    <property type="entry name" value="ThiP_ABC_transpt"/>
</dbReference>
<proteinExistence type="inferred from homology"/>
<feature type="transmembrane region" description="Helical" evidence="11">
    <location>
        <begin position="469"/>
        <end position="491"/>
    </location>
</feature>
<sequence>MKAARRTPADPRFLGGALALGLLTVLIGGAFVGLIAEGARNPGAAWAAFDSYLLRIIRFTLMQALLSTALSILPALLVARALSRHPTFPGRHLILQLFAVPLALPAIVAALGLLALLGRAGFLAPPLGALTGEPWPGIYGLSGILIAHVFFNLPMATRLFLEALETVPTDQHRLGVQLGFKAWNSFRFIEWPALRKALPSIAGLVFMLCVTSFTLVLTLGGGPRATTLEVAIYQALRFDFDPSRAVALTLVQLALTVIILALLSRLGADAAGEANLSVAPRRFDFPSPRESIANGAILLAAVLFVVSPLAATGIAGLSADLQRLASEGSVHSATLTSLWLAFSAAAFSILLSFALVRTRHALQTQRRDAPPSLFERLTDRGAGYVLVVPPIVIGAGWFILLRTVADLFALAPIMVITVNGVMAMPFALRLIRPAHDAAATRHDRLCASLGITGWNRLRLIDWPSLRRPLLAAFAFAMALSLGDLGVIALFGSDAVKTLPYLLLERMGSYRTADAAGLGLFLALLTLALMLLSDRLGRSRQ</sequence>
<keyword evidence="10 11" id="KW-0472">Membrane</keyword>
<feature type="transmembrane region" description="Helical" evidence="11">
    <location>
        <begin position="197"/>
        <end position="219"/>
    </location>
</feature>
<evidence type="ECO:0000256" key="10">
    <source>
        <dbReference type="ARBA" id="ARBA00023136"/>
    </source>
</evidence>
<comment type="subcellular location">
    <subcellularLocation>
        <location evidence="1">Cell inner membrane</location>
        <topology evidence="1">Multi-pass membrane protein</topology>
    </subcellularLocation>
    <subcellularLocation>
        <location evidence="11">Cell membrane</location>
        <topology evidence="11">Multi-pass membrane protein</topology>
    </subcellularLocation>
</comment>
<keyword evidence="6" id="KW-0997">Cell inner membrane</keyword>
<feature type="domain" description="ABC transmembrane type-1" evidence="12">
    <location>
        <begin position="57"/>
        <end position="263"/>
    </location>
</feature>
<comment type="similarity">
    <text evidence="11">Belongs to the binding-protein-dependent transport system permease family.</text>
</comment>
<keyword evidence="8" id="KW-0677">Repeat</keyword>
<keyword evidence="9 11" id="KW-1133">Transmembrane helix</keyword>
<feature type="transmembrane region" description="Helical" evidence="11">
    <location>
        <begin position="137"/>
        <end position="155"/>
    </location>
</feature>
<dbReference type="GO" id="GO:0015888">
    <property type="term" value="P:thiamine transport"/>
    <property type="evidence" value="ECO:0007669"/>
    <property type="project" value="InterPro"/>
</dbReference>
<evidence type="ECO:0000256" key="8">
    <source>
        <dbReference type="ARBA" id="ARBA00022737"/>
    </source>
</evidence>
<protein>
    <recommendedName>
        <fullName evidence="3">Thiamine transport system permease protein ThiP</fullName>
    </recommendedName>
</protein>
<feature type="transmembrane region" description="Helical" evidence="11">
    <location>
        <begin position="511"/>
        <end position="531"/>
    </location>
</feature>
<dbReference type="InterPro" id="IPR035906">
    <property type="entry name" value="MetI-like_sf"/>
</dbReference>
<dbReference type="CDD" id="cd06261">
    <property type="entry name" value="TM_PBP2"/>
    <property type="match status" value="1"/>
</dbReference>
<evidence type="ECO:0000256" key="9">
    <source>
        <dbReference type="ARBA" id="ARBA00022989"/>
    </source>
</evidence>
<dbReference type="GO" id="GO:0005886">
    <property type="term" value="C:plasma membrane"/>
    <property type="evidence" value="ECO:0007669"/>
    <property type="project" value="UniProtKB-SubCell"/>
</dbReference>
<keyword evidence="7 11" id="KW-0812">Transmembrane</keyword>
<dbReference type="RefSeq" id="WP_189505079.1">
    <property type="nucleotide sequence ID" value="NZ_BMZQ01000002.1"/>
</dbReference>
<evidence type="ECO:0000256" key="5">
    <source>
        <dbReference type="ARBA" id="ARBA00022475"/>
    </source>
</evidence>
<feature type="transmembrane region" description="Helical" evidence="11">
    <location>
        <begin position="291"/>
        <end position="317"/>
    </location>
</feature>
<feature type="transmembrane region" description="Helical" evidence="11">
    <location>
        <begin position="56"/>
        <end position="82"/>
    </location>
</feature>
<organism evidence="13 14">
    <name type="scientific">Tianweitania populi</name>
    <dbReference type="NCBI Taxonomy" id="1607949"/>
    <lineage>
        <taxon>Bacteria</taxon>
        <taxon>Pseudomonadati</taxon>
        <taxon>Pseudomonadota</taxon>
        <taxon>Alphaproteobacteria</taxon>
        <taxon>Hyphomicrobiales</taxon>
        <taxon>Phyllobacteriaceae</taxon>
        <taxon>Tianweitania</taxon>
    </lineage>
</organism>
<dbReference type="Gene3D" id="1.10.3720.10">
    <property type="entry name" value="MetI-like"/>
    <property type="match status" value="2"/>
</dbReference>
<dbReference type="SUPFAM" id="SSF161098">
    <property type="entry name" value="MetI-like"/>
    <property type="match status" value="2"/>
</dbReference>
<feature type="transmembrane region" description="Helical" evidence="11">
    <location>
        <begin position="382"/>
        <end position="401"/>
    </location>
</feature>
<reference evidence="13" key="2">
    <citation type="submission" date="2020-09" db="EMBL/GenBank/DDBJ databases">
        <authorList>
            <person name="Sun Q."/>
            <person name="Kim S."/>
        </authorList>
    </citation>
    <scope>NUCLEOTIDE SEQUENCE</scope>
    <source>
        <strain evidence="13">KCTC 42249</strain>
    </source>
</reference>
<dbReference type="EMBL" id="BMZQ01000002">
    <property type="protein sequence ID" value="GHD18589.1"/>
    <property type="molecule type" value="Genomic_DNA"/>
</dbReference>
<keyword evidence="4 11" id="KW-0813">Transport</keyword>
<evidence type="ECO:0000259" key="12">
    <source>
        <dbReference type="PROSITE" id="PS50928"/>
    </source>
</evidence>
<comment type="subunit">
    <text evidence="2">The complex is composed of two ATP-binding proteins (ThiQ), two transmembrane proteins (ThiP) and a solute-binding protein (ThiB).</text>
</comment>
<evidence type="ECO:0000313" key="14">
    <source>
        <dbReference type="Proteomes" id="UP000630142"/>
    </source>
</evidence>
<evidence type="ECO:0000256" key="4">
    <source>
        <dbReference type="ARBA" id="ARBA00022448"/>
    </source>
</evidence>
<evidence type="ECO:0000256" key="2">
    <source>
        <dbReference type="ARBA" id="ARBA00011650"/>
    </source>
</evidence>
<name>A0A8J3DRS2_9HYPH</name>
<feature type="domain" description="ABC transmembrane type-1" evidence="12">
    <location>
        <begin position="334"/>
        <end position="532"/>
    </location>
</feature>
<evidence type="ECO:0000256" key="3">
    <source>
        <dbReference type="ARBA" id="ARBA00016947"/>
    </source>
</evidence>
<feature type="transmembrane region" description="Helical" evidence="11">
    <location>
        <begin position="407"/>
        <end position="431"/>
    </location>
</feature>
<accession>A0A8J3DRS2</accession>
<feature type="transmembrane region" description="Helical" evidence="11">
    <location>
        <begin position="245"/>
        <end position="263"/>
    </location>
</feature>
<dbReference type="InterPro" id="IPR000515">
    <property type="entry name" value="MetI-like"/>
</dbReference>
<dbReference type="Pfam" id="PF00528">
    <property type="entry name" value="BPD_transp_1"/>
    <property type="match status" value="2"/>
</dbReference>
<dbReference type="PANTHER" id="PTHR30183">
    <property type="entry name" value="MOLYBDENUM TRANSPORT SYSTEM PERMEASE PROTEIN MODB"/>
    <property type="match status" value="1"/>
</dbReference>
<dbReference type="AlphaFoldDB" id="A0A8J3DRS2"/>
<keyword evidence="14" id="KW-1185">Reference proteome</keyword>
<reference evidence="13" key="1">
    <citation type="journal article" date="2014" name="Int. J. Syst. Evol. Microbiol.">
        <title>Complete genome sequence of Corynebacterium casei LMG S-19264T (=DSM 44701T), isolated from a smear-ripened cheese.</title>
        <authorList>
            <consortium name="US DOE Joint Genome Institute (JGI-PGF)"/>
            <person name="Walter F."/>
            <person name="Albersmeier A."/>
            <person name="Kalinowski J."/>
            <person name="Ruckert C."/>
        </authorList>
    </citation>
    <scope>NUCLEOTIDE SEQUENCE</scope>
    <source>
        <strain evidence="13">KCTC 42249</strain>
    </source>
</reference>
<feature type="transmembrane region" description="Helical" evidence="11">
    <location>
        <begin position="94"/>
        <end position="117"/>
    </location>
</feature>
<keyword evidence="5" id="KW-1003">Cell membrane</keyword>
<evidence type="ECO:0000313" key="13">
    <source>
        <dbReference type="EMBL" id="GHD18589.1"/>
    </source>
</evidence>
<dbReference type="GO" id="GO:0022857">
    <property type="term" value="F:transmembrane transporter activity"/>
    <property type="evidence" value="ECO:0007669"/>
    <property type="project" value="InterPro"/>
</dbReference>
<feature type="transmembrane region" description="Helical" evidence="11">
    <location>
        <begin position="337"/>
        <end position="356"/>
    </location>
</feature>
<evidence type="ECO:0000256" key="1">
    <source>
        <dbReference type="ARBA" id="ARBA00004429"/>
    </source>
</evidence>
<dbReference type="PROSITE" id="PS50928">
    <property type="entry name" value="ABC_TM1"/>
    <property type="match status" value="2"/>
</dbReference>
<evidence type="ECO:0000256" key="6">
    <source>
        <dbReference type="ARBA" id="ARBA00022519"/>
    </source>
</evidence>
<comment type="caution">
    <text evidence="13">The sequence shown here is derived from an EMBL/GenBank/DDBJ whole genome shotgun (WGS) entry which is preliminary data.</text>
</comment>
<gene>
    <name evidence="13" type="ORF">GCM10016234_29300</name>
</gene>